<keyword evidence="5" id="KW-1185">Reference proteome</keyword>
<proteinExistence type="predicted"/>
<name>A0A1H8GEP9_9BACL</name>
<organism evidence="3 4">
    <name type="scientific">Paenibacillus sophorae</name>
    <dbReference type="NCBI Taxonomy" id="1333845"/>
    <lineage>
        <taxon>Bacteria</taxon>
        <taxon>Bacillati</taxon>
        <taxon>Bacillota</taxon>
        <taxon>Bacilli</taxon>
        <taxon>Bacillales</taxon>
        <taxon>Paenibacillaceae</taxon>
        <taxon>Paenibacillus</taxon>
    </lineage>
</organism>
<protein>
    <submittedName>
        <fullName evidence="3">IDEAL domain-containing protein</fullName>
    </submittedName>
</protein>
<dbReference type="AlphaFoldDB" id="A0A1H8GEP9"/>
<dbReference type="RefSeq" id="WP_036587999.1">
    <property type="nucleotide sequence ID" value="NZ_CP076607.1"/>
</dbReference>
<gene>
    <name evidence="2" type="ORF">KP014_20005</name>
    <name evidence="3" type="ORF">SAMN04487895_101488</name>
</gene>
<evidence type="ECO:0000313" key="4">
    <source>
        <dbReference type="Proteomes" id="UP000198809"/>
    </source>
</evidence>
<reference evidence="2 5" key="2">
    <citation type="submission" date="2021-06" db="EMBL/GenBank/DDBJ databases">
        <title>Whole genome sequence of Paenibacillus sophorae DSM23020 for comparative genomics.</title>
        <authorList>
            <person name="Kim M.-J."/>
            <person name="Lee G."/>
            <person name="Shin J.-H."/>
        </authorList>
    </citation>
    <scope>NUCLEOTIDE SEQUENCE [LARGE SCALE GENOMIC DNA]</scope>
    <source>
        <strain evidence="2 5">DSM 23020</strain>
    </source>
</reference>
<dbReference type="EMBL" id="CP076607">
    <property type="protein sequence ID" value="QWU14198.1"/>
    <property type="molecule type" value="Genomic_DNA"/>
</dbReference>
<dbReference type="InterPro" id="IPR014957">
    <property type="entry name" value="IDEAL_dom"/>
</dbReference>
<evidence type="ECO:0000313" key="3">
    <source>
        <dbReference type="EMBL" id="SEN42482.1"/>
    </source>
</evidence>
<evidence type="ECO:0000259" key="1">
    <source>
        <dbReference type="Pfam" id="PF08858"/>
    </source>
</evidence>
<accession>A0A1H8GEP9</accession>
<dbReference type="Proteomes" id="UP000683429">
    <property type="component" value="Chromosome"/>
</dbReference>
<dbReference type="Proteomes" id="UP000198809">
    <property type="component" value="Unassembled WGS sequence"/>
</dbReference>
<dbReference type="Pfam" id="PF08858">
    <property type="entry name" value="IDEAL"/>
    <property type="match status" value="1"/>
</dbReference>
<dbReference type="EMBL" id="FODH01000001">
    <property type="protein sequence ID" value="SEN42482.1"/>
    <property type="molecule type" value="Genomic_DNA"/>
</dbReference>
<reference evidence="3 4" key="1">
    <citation type="submission" date="2016-10" db="EMBL/GenBank/DDBJ databases">
        <authorList>
            <person name="de Groot N.N."/>
        </authorList>
    </citation>
    <scope>NUCLEOTIDE SEQUENCE [LARGE SCALE GENOMIC DNA]</scope>
    <source>
        <strain evidence="3 4">CGMCC 1.10238</strain>
    </source>
</reference>
<evidence type="ECO:0000313" key="5">
    <source>
        <dbReference type="Proteomes" id="UP000683429"/>
    </source>
</evidence>
<feature type="domain" description="IDEAL" evidence="1">
    <location>
        <begin position="136"/>
        <end position="161"/>
    </location>
</feature>
<sequence length="163" mass="19589">MIMLNKEQVFNLIKDGITQVDKQTPTDIKLSIDPIMFKYDKSTDEWYYHTKDFTKNIIRYTMLGAYYTESHRYASLQGLTYFLKKEFPEHSDIKIDIRAKDSDFRKYSGKEKENLMDAVNISVQIYHDDKVNLKDDELRNLIDYSLIIKDKEWFNELVEQYNK</sequence>
<dbReference type="OrthoDB" id="2427704at2"/>
<evidence type="ECO:0000313" key="2">
    <source>
        <dbReference type="EMBL" id="QWU14198.1"/>
    </source>
</evidence>